<dbReference type="GO" id="GO:0019441">
    <property type="term" value="P:L-tryptophan catabolic process to kynurenine"/>
    <property type="evidence" value="ECO:0007669"/>
    <property type="project" value="InterPro"/>
</dbReference>
<feature type="domain" description="Hs1pro-1 C-terminal" evidence="1">
    <location>
        <begin position="177"/>
        <end position="438"/>
    </location>
</feature>
<comment type="caution">
    <text evidence="3">The sequence shown here is derived from an EMBL/GenBank/DDBJ whole genome shotgun (WGS) entry which is preliminary data.</text>
</comment>
<dbReference type="PANTHER" id="PTHR34795">
    <property type="entry name" value="NEMATODE RESISTANCE PROTEIN-LIKE HSPRO1"/>
    <property type="match status" value="1"/>
</dbReference>
<evidence type="ECO:0000313" key="3">
    <source>
        <dbReference type="EMBL" id="GFZ14986.1"/>
    </source>
</evidence>
<proteinExistence type="predicted"/>
<dbReference type="PANTHER" id="PTHR34795:SF1">
    <property type="entry name" value="NEMATODE RESISTANCE PROTEIN-LIKE HSPRO1"/>
    <property type="match status" value="1"/>
</dbReference>
<dbReference type="OrthoDB" id="188455at2759"/>
<accession>A0A7J0GW18</accession>
<dbReference type="EMBL" id="BJWL01000024">
    <property type="protein sequence ID" value="GFZ14986.1"/>
    <property type="molecule type" value="Genomic_DNA"/>
</dbReference>
<dbReference type="InterPro" id="IPR009869">
    <property type="entry name" value="HSPRO1_N"/>
</dbReference>
<dbReference type="Gene3D" id="1.20.58.480">
    <property type="match status" value="1"/>
</dbReference>
<dbReference type="AlphaFoldDB" id="A0A7J0GW18"/>
<protein>
    <submittedName>
        <fullName evidence="3">Ortholog of sugar beet HS1 PRO-1 2</fullName>
    </submittedName>
</protein>
<reference evidence="3 4" key="1">
    <citation type="submission" date="2019-07" db="EMBL/GenBank/DDBJ databases">
        <title>De Novo Assembly of kiwifruit Actinidia rufa.</title>
        <authorList>
            <person name="Sugita-Konishi S."/>
            <person name="Sato K."/>
            <person name="Mori E."/>
            <person name="Abe Y."/>
            <person name="Kisaki G."/>
            <person name="Hamano K."/>
            <person name="Suezawa K."/>
            <person name="Otani M."/>
            <person name="Fukuda T."/>
            <person name="Manabe T."/>
            <person name="Gomi K."/>
            <person name="Tabuchi M."/>
            <person name="Akimitsu K."/>
            <person name="Kataoka I."/>
        </authorList>
    </citation>
    <scope>NUCLEOTIDE SEQUENCE [LARGE SCALE GENOMIC DNA]</scope>
    <source>
        <strain evidence="4">cv. Fuchu</strain>
    </source>
</reference>
<dbReference type="Pfam" id="PF07231">
    <property type="entry name" value="Hs1pro-1_N"/>
    <property type="match status" value="1"/>
</dbReference>
<feature type="domain" description="Nematode resistance protein-like HSPRO1 N-terminal" evidence="2">
    <location>
        <begin position="44"/>
        <end position="174"/>
    </location>
</feature>
<dbReference type="SUPFAM" id="SSF140959">
    <property type="entry name" value="Indolic compounds 2,3-dioxygenase-like"/>
    <property type="match status" value="1"/>
</dbReference>
<dbReference type="Proteomes" id="UP000585474">
    <property type="component" value="Unassembled WGS sequence"/>
</dbReference>
<evidence type="ECO:0000313" key="4">
    <source>
        <dbReference type="Proteomes" id="UP000585474"/>
    </source>
</evidence>
<evidence type="ECO:0000259" key="2">
    <source>
        <dbReference type="Pfam" id="PF07231"/>
    </source>
</evidence>
<gene>
    <name evidence="3" type="ORF">Acr_24g0011760</name>
</gene>
<evidence type="ECO:0000259" key="1">
    <source>
        <dbReference type="Pfam" id="PF07014"/>
    </source>
</evidence>
<dbReference type="GO" id="GO:0020037">
    <property type="term" value="F:heme binding"/>
    <property type="evidence" value="ECO:0007669"/>
    <property type="project" value="InterPro"/>
</dbReference>
<dbReference type="InterPro" id="IPR038759">
    <property type="entry name" value="HSPRO1/HSPRO2"/>
</dbReference>
<name>A0A7J0GW18_9ERIC</name>
<dbReference type="GO" id="GO:0046872">
    <property type="term" value="F:metal ion binding"/>
    <property type="evidence" value="ECO:0007669"/>
    <property type="project" value="InterPro"/>
</dbReference>
<sequence length="453" mass="51767">MVDLECKAKMITSNSPIKSPKLSTKLKISVPPRDSGRRFISAVGKFPSWENESLLRPALQALEITFRFVSTVFSDPRPYANQREWRRRIESLATAQIQVVALICEDDETRGNAPIVDLNSSEGVLARGDSLVEVWKLSKETTVVSRASEASLLPRLATWQKSEEVAQKILYSIECEMRRCPYTLGLGEPNLAGKPSLDYDLLCKPSDLIQGLKKSPSDLMNLKNHENQTLYTTQQILESWIHVSQQLLKRIVERIDSKDFEKASTDCWLLERTWKLLSEIEDLHLLMDPNDFLRLKNQLAMKSSSESEAFCFRSRGLTEITKLSKDLRHKVPFILGVEVDPKGGPRIQEAAMRLYRKRRESEKIHLLQALQAIESALKRFYYAYKQLIVTVMGSLEAKGNQAFVSVDSRDSLAQIFLEPTYFPSLDAAKTFLGHEWSHERGQYSPERRKHGHK</sequence>
<dbReference type="InterPro" id="IPR009743">
    <property type="entry name" value="Hs1pro-1_C"/>
</dbReference>
<dbReference type="InterPro" id="IPR037217">
    <property type="entry name" value="Trp/Indoleamine_2_3_dOase-like"/>
</dbReference>
<dbReference type="GO" id="GO:0006952">
    <property type="term" value="P:defense response"/>
    <property type="evidence" value="ECO:0007669"/>
    <property type="project" value="InterPro"/>
</dbReference>
<organism evidence="3 4">
    <name type="scientific">Actinidia rufa</name>
    <dbReference type="NCBI Taxonomy" id="165716"/>
    <lineage>
        <taxon>Eukaryota</taxon>
        <taxon>Viridiplantae</taxon>
        <taxon>Streptophyta</taxon>
        <taxon>Embryophyta</taxon>
        <taxon>Tracheophyta</taxon>
        <taxon>Spermatophyta</taxon>
        <taxon>Magnoliopsida</taxon>
        <taxon>eudicotyledons</taxon>
        <taxon>Gunneridae</taxon>
        <taxon>Pentapetalae</taxon>
        <taxon>asterids</taxon>
        <taxon>Ericales</taxon>
        <taxon>Actinidiaceae</taxon>
        <taxon>Actinidia</taxon>
    </lineage>
</organism>
<keyword evidence="4" id="KW-1185">Reference proteome</keyword>
<dbReference type="Pfam" id="PF07014">
    <property type="entry name" value="Hs1pro-1_C"/>
    <property type="match status" value="1"/>
</dbReference>